<organism evidence="1 2">
    <name type="scientific">Hygrophoropsis aurantiaca</name>
    <dbReference type="NCBI Taxonomy" id="72124"/>
    <lineage>
        <taxon>Eukaryota</taxon>
        <taxon>Fungi</taxon>
        <taxon>Dikarya</taxon>
        <taxon>Basidiomycota</taxon>
        <taxon>Agaricomycotina</taxon>
        <taxon>Agaricomycetes</taxon>
        <taxon>Agaricomycetidae</taxon>
        <taxon>Boletales</taxon>
        <taxon>Coniophorineae</taxon>
        <taxon>Hygrophoropsidaceae</taxon>
        <taxon>Hygrophoropsis</taxon>
    </lineage>
</organism>
<protein>
    <submittedName>
        <fullName evidence="1">Endonuclease/exonuclease/phosphatase</fullName>
    </submittedName>
</protein>
<dbReference type="EMBL" id="MU269403">
    <property type="protein sequence ID" value="KAH7902912.1"/>
    <property type="molecule type" value="Genomic_DNA"/>
</dbReference>
<feature type="non-terminal residue" evidence="1">
    <location>
        <position position="486"/>
    </location>
</feature>
<name>A0ACB7ZQD3_9AGAM</name>
<keyword evidence="1" id="KW-0540">Nuclease</keyword>
<keyword evidence="1" id="KW-0255">Endonuclease</keyword>
<evidence type="ECO:0000313" key="1">
    <source>
        <dbReference type="EMBL" id="KAH7902912.1"/>
    </source>
</evidence>
<keyword evidence="1" id="KW-0378">Hydrolase</keyword>
<evidence type="ECO:0000313" key="2">
    <source>
        <dbReference type="Proteomes" id="UP000790377"/>
    </source>
</evidence>
<comment type="caution">
    <text evidence="1">The sequence shown here is derived from an EMBL/GenBank/DDBJ whole genome shotgun (WGS) entry which is preliminary data.</text>
</comment>
<gene>
    <name evidence="1" type="ORF">BJ138DRAFT_1021372</name>
</gene>
<proteinExistence type="predicted"/>
<keyword evidence="2" id="KW-1185">Reference proteome</keyword>
<accession>A0ACB7ZQD3</accession>
<reference evidence="1" key="1">
    <citation type="journal article" date="2021" name="New Phytol.">
        <title>Evolutionary innovations through gain and loss of genes in the ectomycorrhizal Boletales.</title>
        <authorList>
            <person name="Wu G."/>
            <person name="Miyauchi S."/>
            <person name="Morin E."/>
            <person name="Kuo A."/>
            <person name="Drula E."/>
            <person name="Varga T."/>
            <person name="Kohler A."/>
            <person name="Feng B."/>
            <person name="Cao Y."/>
            <person name="Lipzen A."/>
            <person name="Daum C."/>
            <person name="Hundley H."/>
            <person name="Pangilinan J."/>
            <person name="Johnson J."/>
            <person name="Barry K."/>
            <person name="LaButti K."/>
            <person name="Ng V."/>
            <person name="Ahrendt S."/>
            <person name="Min B."/>
            <person name="Choi I.G."/>
            <person name="Park H."/>
            <person name="Plett J.M."/>
            <person name="Magnuson J."/>
            <person name="Spatafora J.W."/>
            <person name="Nagy L.G."/>
            <person name="Henrissat B."/>
            <person name="Grigoriev I.V."/>
            <person name="Yang Z.L."/>
            <person name="Xu J."/>
            <person name="Martin F.M."/>
        </authorList>
    </citation>
    <scope>NUCLEOTIDE SEQUENCE</scope>
    <source>
        <strain evidence="1">ATCC 28755</strain>
    </source>
</reference>
<sequence length="486" mass="55272">MHYANHEWRRGACSSWRISIWRSWRDRVQSTNTTTSVKSVLSGAPRNGLLSLNVNGFHSKRVQLEDLLDQERVAVCALQETLVSQNQYPVVLPGYNTFAAPWKEGFRGAAVLVDQRLAAYEIPHGKEKLEGYKFLIHVKVSGLSGLSKPLHFIAAYLPSGGAYRALRTSGLEAIIDLFKKILDRERGAMIVCMGDLNAEPQRLDKVLARSADSALRFAPRGSALTRFPIRGRLTALDHMVVSPMAREVFLKPRVRRDFSISDHRPLVSRVRIKPPKSVGHPYCSLRYDSKKLVYHSERLANDNRWLALEGLEVDSAEKLSVAAKSLQRTSTKLFRRLGVVTDSRPTDVHTYMPKHMKTLLDRYKSLSRRVSSLLDKGEALSDGLSGAYERARKKFRREKDKFELQERQKTFTRIADDFLIHDHKNVWSRLRAQTDTRHRGDAPAPVRNAKGELCVDVSSILDATRDHYQSLAQDDPEGLSRNDEHW</sequence>
<dbReference type="Proteomes" id="UP000790377">
    <property type="component" value="Unassembled WGS sequence"/>
</dbReference>